<dbReference type="Gene3D" id="3.40.50.300">
    <property type="entry name" value="P-loop containing nucleotide triphosphate hydrolases"/>
    <property type="match status" value="2"/>
</dbReference>
<dbReference type="NCBIfam" id="TIGR01596">
    <property type="entry name" value="cas3_HD"/>
    <property type="match status" value="1"/>
</dbReference>
<evidence type="ECO:0000313" key="12">
    <source>
        <dbReference type="EMBL" id="GEP72731.1"/>
    </source>
</evidence>
<evidence type="ECO:0000256" key="4">
    <source>
        <dbReference type="ARBA" id="ARBA00022723"/>
    </source>
</evidence>
<organism evidence="12 13">
    <name type="scientific">Lentilactobacillus rapi</name>
    <dbReference type="NCBI Taxonomy" id="481723"/>
    <lineage>
        <taxon>Bacteria</taxon>
        <taxon>Bacillati</taxon>
        <taxon>Bacillota</taxon>
        <taxon>Bacilli</taxon>
        <taxon>Lactobacillales</taxon>
        <taxon>Lactobacillaceae</taxon>
        <taxon>Lentilactobacillus</taxon>
    </lineage>
</organism>
<dbReference type="Pfam" id="PF22590">
    <property type="entry name" value="Cas3-like_C_2"/>
    <property type="match status" value="1"/>
</dbReference>
<dbReference type="PROSITE" id="PS51643">
    <property type="entry name" value="HD_CAS3"/>
    <property type="match status" value="1"/>
</dbReference>
<sequence length="937" mass="105717">MLSKNVTALWAKKNFEHDEQLWLPLVIHLTDAKNTINWLYNHWLSDSQRQLLKYTSSDEIDERSDEDVQKLVKFLGFTHDIGKATPAFQKKRSYIRDDYLDDQLIEKLIRSGFSELDESDLSSARASPHAIAGEAILEHYGVPNSVGAIIGGHHGLPAQEALRKQIVTYTANYYLSDTDAEIQKIWKQTQKELFDYGLKLSGYQSVEEVPMVTQPQAVILEGLLIMADWLASSEYLTNDEDAELFPLIPLSESSEDVDTVSRFQNAINNWNSNGEWVPQKVLTTDDPYKTRWGFNARPVQATITKAISKTRDPGMVIVEAPTGLGKTEIALVAAEQLAYIDGEDGVFMGLPTQSTTNAMFDRVNDWLEKLAKSQDENFSIKLMHGKAQFNKHYQNLTNAANIDDADPKNLGAVTVNSWFSGKKSILTKFTVGTIDNLLLMALKQKHLFLRHLGLSGKVVIIDEVHAYDAYMNQYLYRAINWLGAYHVPIVILSATLPKEKRNALITSYLKGRYGKRSPKGFEAPANWQDTEAYPLLSVLDGKKLKQVTEFTGHSDQTPFALQVNKTNLDDEELIRTVVNKITDGGIAGIIVNTVKRAQALAKLVPKNIDFMLLHSSFLAPTRESQEEKLQQAIGKNGQRPSKMIVIGTQVLEQSLDIDFDVLYTDIAPMDLILQRAGRLHRHHIARPKELQMPQLFVMGISGPGEYGDANEAVYQKYLLMKTDHFLGKTIAIPGDISVLVQKVYDQGNDAEITADEMPELDKEREVFNDNLKKERDKAQAFQVGAPRYRKHTIHGWLDRTKPNIDTDEQRANATVRDIKETLEVILLQHTSEGDFLVTDTQSDQPKSIQNIPSQEIAQQVIRIPSPVTPDIDRAIKHLETLTSKYYPDWQDDVWLKGALVLPLDKNLSADLGDWHLNYSSRFGLSYSKEDDNGKETL</sequence>
<dbReference type="Proteomes" id="UP000321569">
    <property type="component" value="Unassembled WGS sequence"/>
</dbReference>
<proteinExistence type="inferred from homology"/>
<dbReference type="Gene3D" id="1.10.3210.30">
    <property type="match status" value="1"/>
</dbReference>
<feature type="domain" description="Helicase ATP-binding" evidence="10">
    <location>
        <begin position="307"/>
        <end position="514"/>
    </location>
</feature>
<dbReference type="InterPro" id="IPR006483">
    <property type="entry name" value="CRISPR-assoc_Cas3_HD"/>
</dbReference>
<dbReference type="InterPro" id="IPR054712">
    <property type="entry name" value="Cas3-like_dom"/>
</dbReference>
<keyword evidence="8" id="KW-0067">ATP-binding</keyword>
<evidence type="ECO:0000256" key="8">
    <source>
        <dbReference type="ARBA" id="ARBA00022840"/>
    </source>
</evidence>
<dbReference type="InterPro" id="IPR006474">
    <property type="entry name" value="Helicase_Cas3_CRISPR-ass_core"/>
</dbReference>
<evidence type="ECO:0000256" key="9">
    <source>
        <dbReference type="ARBA" id="ARBA00023118"/>
    </source>
</evidence>
<dbReference type="AlphaFoldDB" id="A0A512PNE6"/>
<dbReference type="GO" id="GO:0016787">
    <property type="term" value="F:hydrolase activity"/>
    <property type="evidence" value="ECO:0007669"/>
    <property type="project" value="UniProtKB-KW"/>
</dbReference>
<dbReference type="PANTHER" id="PTHR47963">
    <property type="entry name" value="DEAD-BOX ATP-DEPENDENT RNA HELICASE 47, MITOCHONDRIAL"/>
    <property type="match status" value="1"/>
</dbReference>
<comment type="similarity">
    <text evidence="2">In the central section; belongs to the CRISPR-associated helicase Cas3 family.</text>
</comment>
<evidence type="ECO:0000259" key="10">
    <source>
        <dbReference type="PROSITE" id="PS51192"/>
    </source>
</evidence>
<dbReference type="Pfam" id="PF18019">
    <property type="entry name" value="Cas3_HD"/>
    <property type="match status" value="1"/>
</dbReference>
<gene>
    <name evidence="12" type="ORF">LRA02_15990</name>
</gene>
<dbReference type="CDD" id="cd09641">
    <property type="entry name" value="Cas3''_I"/>
    <property type="match status" value="1"/>
</dbReference>
<dbReference type="InterPro" id="IPR001650">
    <property type="entry name" value="Helicase_C-like"/>
</dbReference>
<keyword evidence="7" id="KW-0347">Helicase</keyword>
<keyword evidence="5" id="KW-0547">Nucleotide-binding</keyword>
<dbReference type="SMART" id="SM00487">
    <property type="entry name" value="DEXDc"/>
    <property type="match status" value="1"/>
</dbReference>
<dbReference type="GO" id="GO:0051607">
    <property type="term" value="P:defense response to virus"/>
    <property type="evidence" value="ECO:0007669"/>
    <property type="project" value="UniProtKB-KW"/>
</dbReference>
<dbReference type="GO" id="GO:0046872">
    <property type="term" value="F:metal ion binding"/>
    <property type="evidence" value="ECO:0007669"/>
    <property type="project" value="UniProtKB-KW"/>
</dbReference>
<dbReference type="OrthoDB" id="9810236at2"/>
<keyword evidence="9" id="KW-0051">Antiviral defense</keyword>
<dbReference type="InterPro" id="IPR014001">
    <property type="entry name" value="Helicase_ATP-bd"/>
</dbReference>
<dbReference type="GO" id="GO:0003724">
    <property type="term" value="F:RNA helicase activity"/>
    <property type="evidence" value="ECO:0007669"/>
    <property type="project" value="TreeGrafter"/>
</dbReference>
<dbReference type="SMART" id="SM00490">
    <property type="entry name" value="HELICc"/>
    <property type="match status" value="1"/>
</dbReference>
<evidence type="ECO:0000256" key="3">
    <source>
        <dbReference type="ARBA" id="ARBA00022722"/>
    </source>
</evidence>
<protein>
    <submittedName>
        <fullName evidence="12">CRISPR-associated helicase/endonuclease Cas3</fullName>
    </submittedName>
</protein>
<dbReference type="NCBIfam" id="TIGR01587">
    <property type="entry name" value="cas3_core"/>
    <property type="match status" value="1"/>
</dbReference>
<keyword evidence="3" id="KW-0540">Nuclease</keyword>
<feature type="domain" description="HD Cas3-type" evidence="11">
    <location>
        <begin position="45"/>
        <end position="230"/>
    </location>
</feature>
<evidence type="ECO:0000256" key="6">
    <source>
        <dbReference type="ARBA" id="ARBA00022801"/>
    </source>
</evidence>
<evidence type="ECO:0000256" key="1">
    <source>
        <dbReference type="ARBA" id="ARBA00006847"/>
    </source>
</evidence>
<dbReference type="STRING" id="1423795.FD12_GL002562"/>
<evidence type="ECO:0000259" key="11">
    <source>
        <dbReference type="PROSITE" id="PS51643"/>
    </source>
</evidence>
<dbReference type="Pfam" id="PF00270">
    <property type="entry name" value="DEAD"/>
    <property type="match status" value="1"/>
</dbReference>
<dbReference type="EMBL" id="BKAM01000031">
    <property type="protein sequence ID" value="GEP72731.1"/>
    <property type="molecule type" value="Genomic_DNA"/>
</dbReference>
<dbReference type="CDD" id="cd17930">
    <property type="entry name" value="DEXHc_cas3"/>
    <property type="match status" value="1"/>
</dbReference>
<keyword evidence="4" id="KW-0479">Metal-binding</keyword>
<dbReference type="GO" id="GO:0005524">
    <property type="term" value="F:ATP binding"/>
    <property type="evidence" value="ECO:0007669"/>
    <property type="project" value="UniProtKB-KW"/>
</dbReference>
<dbReference type="RefSeq" id="WP_056982344.1">
    <property type="nucleotide sequence ID" value="NZ_BKAM01000031.1"/>
</dbReference>
<evidence type="ECO:0000256" key="2">
    <source>
        <dbReference type="ARBA" id="ARBA00009046"/>
    </source>
</evidence>
<dbReference type="InterPro" id="IPR041372">
    <property type="entry name" value="Cas3_C"/>
</dbReference>
<dbReference type="SUPFAM" id="SSF52540">
    <property type="entry name" value="P-loop containing nucleoside triphosphate hydrolases"/>
    <property type="match status" value="1"/>
</dbReference>
<keyword evidence="6" id="KW-0378">Hydrolase</keyword>
<name>A0A512PNE6_9LACO</name>
<dbReference type="GO" id="GO:0003723">
    <property type="term" value="F:RNA binding"/>
    <property type="evidence" value="ECO:0007669"/>
    <property type="project" value="TreeGrafter"/>
</dbReference>
<dbReference type="PROSITE" id="PS51192">
    <property type="entry name" value="HELICASE_ATP_BIND_1"/>
    <property type="match status" value="1"/>
</dbReference>
<dbReference type="GO" id="GO:0004519">
    <property type="term" value="F:endonuclease activity"/>
    <property type="evidence" value="ECO:0007669"/>
    <property type="project" value="UniProtKB-KW"/>
</dbReference>
<evidence type="ECO:0000313" key="13">
    <source>
        <dbReference type="Proteomes" id="UP000321569"/>
    </source>
</evidence>
<dbReference type="InterPro" id="IPR050547">
    <property type="entry name" value="DEAD_box_RNA_helicases"/>
</dbReference>
<dbReference type="InterPro" id="IPR011545">
    <property type="entry name" value="DEAD/DEAH_box_helicase_dom"/>
</dbReference>
<dbReference type="PANTHER" id="PTHR47963:SF9">
    <property type="entry name" value="CRISPR-ASSOCIATED ENDONUCLEASE_HELICASE CAS3"/>
    <property type="match status" value="1"/>
</dbReference>
<accession>A0A512PNE6</accession>
<evidence type="ECO:0000256" key="7">
    <source>
        <dbReference type="ARBA" id="ARBA00022806"/>
    </source>
</evidence>
<keyword evidence="12" id="KW-0255">Endonuclease</keyword>
<dbReference type="InterPro" id="IPR038257">
    <property type="entry name" value="CRISPR-assoc_Cas3_HD_sf"/>
</dbReference>
<reference evidence="12 13" key="1">
    <citation type="submission" date="2019-07" db="EMBL/GenBank/DDBJ databases">
        <title>Whole genome shotgun sequence of Lactobacillus rapi NBRC 109618.</title>
        <authorList>
            <person name="Hosoyama A."/>
            <person name="Uohara A."/>
            <person name="Ohji S."/>
            <person name="Ichikawa N."/>
        </authorList>
    </citation>
    <scope>NUCLEOTIDE SEQUENCE [LARGE SCALE GENOMIC DNA]</scope>
    <source>
        <strain evidence="12 13">NBRC 109618</strain>
    </source>
</reference>
<comment type="similarity">
    <text evidence="1">In the N-terminal section; belongs to the CRISPR-associated nuclease Cas3-HD family.</text>
</comment>
<comment type="caution">
    <text evidence="12">The sequence shown here is derived from an EMBL/GenBank/DDBJ whole genome shotgun (WGS) entry which is preliminary data.</text>
</comment>
<dbReference type="Pfam" id="PF18395">
    <property type="entry name" value="Cas3_C"/>
    <property type="match status" value="1"/>
</dbReference>
<dbReference type="InterPro" id="IPR027417">
    <property type="entry name" value="P-loop_NTPase"/>
</dbReference>
<evidence type="ECO:0000256" key="5">
    <source>
        <dbReference type="ARBA" id="ARBA00022741"/>
    </source>
</evidence>